<dbReference type="InterPro" id="IPR012560">
    <property type="entry name" value="Ferlin_A-domain"/>
</dbReference>
<feature type="domain" description="C2" evidence="8">
    <location>
        <begin position="599"/>
        <end position="722"/>
    </location>
</feature>
<dbReference type="GO" id="GO:0007339">
    <property type="term" value="P:binding of sperm to zona pellucida"/>
    <property type="evidence" value="ECO:0000266"/>
    <property type="project" value="RGD"/>
</dbReference>
<proteinExistence type="inferred from homology"/>
<evidence type="ECO:0000256" key="6">
    <source>
        <dbReference type="ARBA" id="ARBA00023136"/>
    </source>
</evidence>
<evidence type="ECO:0000259" key="8">
    <source>
        <dbReference type="PROSITE" id="PS50004"/>
    </source>
</evidence>
<keyword evidence="3 7" id="KW-0812">Transmembrane</keyword>
<evidence type="ECO:0000256" key="7">
    <source>
        <dbReference type="SAM" id="Phobius"/>
    </source>
</evidence>
<comment type="subcellular location">
    <subcellularLocation>
        <location evidence="1">Membrane</location>
        <topology evidence="1">Single-pass membrane protein</topology>
    </subcellularLocation>
</comment>
<dbReference type="PROSITE" id="PS50004">
    <property type="entry name" value="C2"/>
    <property type="match status" value="4"/>
</dbReference>
<evidence type="ECO:0000256" key="2">
    <source>
        <dbReference type="ARBA" id="ARBA00007561"/>
    </source>
</evidence>
<dbReference type="SMART" id="SM01200">
    <property type="entry name" value="FerA"/>
    <property type="match status" value="1"/>
</dbReference>
<dbReference type="InterPro" id="IPR037721">
    <property type="entry name" value="Ferlin"/>
</dbReference>
<sequence>MQQYRQKYGLCVVFLSCTMMPKFKDLIQFEVSMGHYGNKMDPNYKPLVSTTQHSPVIYDGTSYHYVPWYNTKPVVAVTSNWEDVSFRMNCLNLLHVTRDRLKTNLDILKSIRNPRDPALLQQWEKLLKDLQEDCRGPLPCMTDQPRANNLDKNKWKLRSYLLQQLEQRAKEAKPVNMVGTAEDWLRRLNTVIPEPQESLPDVLIWLMSGQKRVAYARIPAHTVLFSTAGPMSSGKFCGKIQNLLLQYENQAKIKDDWGQQGLYYCPNFSDVMGRKALPKTDFRAPPEWHWKADWVIEPQRRLLLDIDINKSQVLEEVYENQSRNATGAWVPAAIPNTDVNGQPVEAPENVKCPQGWHFKKNWIVELNHAVDSEGWEYGVGIPPSGLPQIWNSVEKTYHSCRRRRWVRVRFRNHREVGQKLSLEEETLSFLQMQDLSEEGKEGWEYGTFGSRFHLDPQPTSRFRRRCWHRQLAPNEDRGVAPIFLLEGSLRKGEPRLAVWSCDVLSSLHDLESFIQVVFLNHSLCTQTLKSSAAPTWSQTLIFQHLLLFEDPKDTRENPPLVALELWQHDSRGNKILWGRSMWPPVVWLGLQDWVFTPLRWHPLVRELGEEEGEILASCELILETRIMAWGLRNMKNVRYPQLLLECGEKSLRTEPISNFQENPNFPTSTFFFTVFMPMEESHAQPLVVKVLDNQAYGQQTVVGQANIDFLQPYFCDPWSLNYTTVKLPRARDNPHQFREGEYEQDVDWWSKLSWATGNEDKSLKYNYKSYHTLKVWRVYDCELETIQAFQGLQDFCQTFKLYQEKPKVDSPVVGEFKGLFRIYPFPEDPDAPKPPRQFSAWPEIEDFPQMCLVRVYLIRAINLQPQDYNGLCDPYVILKLGQTKLGSRDSYHPNTLDPIFGTMYELTCNIPLEKDLEIQLYDFDLITADDEIGTTVIDLENRLLSGFGARCGLSKSYCKSGPFKWRDQMTPSYLLYRYAKQKGLPPPVFDLEGDSIYYNGEKFKLQSFEPTPPTYENLGPKKERLALYILNTQGLVPEHVETRTLHSNSQPGIDQGKIQMWVDIFPKMLGPPGPEVNISPRKPKRYQLRCIIWSTAEVDLVRETFSRDKMSDIYVKGWLFGLEKDAQKTDVHYHSLTGEAIFNWRFIFNMDYLMTERVCVQSQKDYIWSLDPTSVKFPARLIIQIWDNDFFYPDDFLGVLEMDLSDMPLPAKNSRQCSLKMMETESKWPFTPQKHISLFKKTNVTGWWPCQVHEDDKWRLSGKIKMTLEMLSEKEALIRPAGQGQSEPNQFPTLHAPERNDSFLLWYRSPIKNFCYAVCKRYRSKIICLVVILVIGFILFKFVYSAPNYLTMNWIKPKLRLYPPIKIVNVIGSVNTSSLNSSLFTMEGSKLKPLKDHGPTLVKYPGIT</sequence>
<keyword evidence="5 7" id="KW-1133">Transmembrane helix</keyword>
<protein>
    <submittedName>
        <fullName evidence="9">RCG22579</fullName>
    </submittedName>
</protein>
<gene>
    <name evidence="11" type="primary">Fer1l5</name>
    <name evidence="9" type="ORF">rCG_22579</name>
</gene>
<dbReference type="Proteomes" id="UP000234681">
    <property type="component" value="Chromosome 9"/>
</dbReference>
<evidence type="ECO:0000313" key="10">
    <source>
        <dbReference type="Proteomes" id="UP000234681"/>
    </source>
</evidence>
<evidence type="ECO:0000256" key="1">
    <source>
        <dbReference type="ARBA" id="ARBA00004167"/>
    </source>
</evidence>
<evidence type="ECO:0000313" key="9">
    <source>
        <dbReference type="EMBL" id="EDL99278.1"/>
    </source>
</evidence>
<dbReference type="Pfam" id="PF00168">
    <property type="entry name" value="C2"/>
    <property type="match status" value="3"/>
</dbReference>
<dbReference type="GO" id="GO:0005886">
    <property type="term" value="C:plasma membrane"/>
    <property type="evidence" value="ECO:0000266"/>
    <property type="project" value="RGD"/>
</dbReference>
<feature type="domain" description="C2" evidence="8">
    <location>
        <begin position="473"/>
        <end position="598"/>
    </location>
</feature>
<evidence type="ECO:0000256" key="4">
    <source>
        <dbReference type="ARBA" id="ARBA00022737"/>
    </source>
</evidence>
<dbReference type="InterPro" id="IPR012561">
    <property type="entry name" value="Ferlin_B-domain"/>
</dbReference>
<dbReference type="Pfam" id="PF08150">
    <property type="entry name" value="FerB"/>
    <property type="match status" value="1"/>
</dbReference>
<feature type="transmembrane region" description="Helical" evidence="7">
    <location>
        <begin position="1322"/>
        <end position="1344"/>
    </location>
</feature>
<dbReference type="Pfam" id="PF08165">
    <property type="entry name" value="FerA"/>
    <property type="match status" value="1"/>
</dbReference>
<dbReference type="SMART" id="SM00694">
    <property type="entry name" value="DysFC"/>
    <property type="match status" value="2"/>
</dbReference>
<dbReference type="InterPro" id="IPR035892">
    <property type="entry name" value="C2_domain_sf"/>
</dbReference>
<dbReference type="PANTHER" id="PTHR12546:SF34">
    <property type="entry name" value="FER-1-LIKE PROTEIN 5"/>
    <property type="match status" value="1"/>
</dbReference>
<reference evidence="9 10" key="1">
    <citation type="submission" date="2005-09" db="EMBL/GenBank/DDBJ databases">
        <authorList>
            <person name="Mural R.J."/>
            <person name="Li P.W."/>
            <person name="Adams M.D."/>
            <person name="Amanatides P.G."/>
            <person name="Baden-Tillson H."/>
            <person name="Barnstead M."/>
            <person name="Chin S.H."/>
            <person name="Dew I."/>
            <person name="Evans C.A."/>
            <person name="Ferriera S."/>
            <person name="Flanigan M."/>
            <person name="Fosler C."/>
            <person name="Glodek A."/>
            <person name="Gu Z."/>
            <person name="Holt R.A."/>
            <person name="Jennings D."/>
            <person name="Kraft C.L."/>
            <person name="Lu F."/>
            <person name="Nguyen T."/>
            <person name="Nusskern D.R."/>
            <person name="Pfannkoch C.M."/>
            <person name="Sitter C."/>
            <person name="Sutton G.G."/>
            <person name="Venter J.C."/>
            <person name="Wang Z."/>
            <person name="Woodage T."/>
            <person name="Zheng X.H."/>
            <person name="Zhong F."/>
        </authorList>
    </citation>
    <scope>NUCLEOTIDE SEQUENCE [LARGE SCALE GENOMIC DNA]</scope>
    <source>
        <strain>BN</strain>
        <strain evidence="10">Sprague-Dawley</strain>
    </source>
</reference>
<dbReference type="EMBL" id="CH473965">
    <property type="protein sequence ID" value="EDL99278.1"/>
    <property type="molecule type" value="Genomic_DNA"/>
</dbReference>
<dbReference type="InterPro" id="IPR037724">
    <property type="entry name" value="C2E_Ferlin"/>
</dbReference>
<dbReference type="CDD" id="cd08374">
    <property type="entry name" value="C2F_Ferlin"/>
    <property type="match status" value="1"/>
</dbReference>
<organism evidence="9 10">
    <name type="scientific">Rattus norvegicus</name>
    <name type="common">Rat</name>
    <dbReference type="NCBI Taxonomy" id="10116"/>
    <lineage>
        <taxon>Eukaryota</taxon>
        <taxon>Metazoa</taxon>
        <taxon>Chordata</taxon>
        <taxon>Craniata</taxon>
        <taxon>Vertebrata</taxon>
        <taxon>Euteleostomi</taxon>
        <taxon>Mammalia</taxon>
        <taxon>Eutheria</taxon>
        <taxon>Euarchontoglires</taxon>
        <taxon>Glires</taxon>
        <taxon>Rodentia</taxon>
        <taxon>Myomorpha</taxon>
        <taxon>Muroidea</taxon>
        <taxon>Muridae</taxon>
        <taxon>Murinae</taxon>
        <taxon>Rattus</taxon>
    </lineage>
</organism>
<dbReference type="GO" id="GO:0001778">
    <property type="term" value="P:plasma membrane repair"/>
    <property type="evidence" value="ECO:0000266"/>
    <property type="project" value="RGD"/>
</dbReference>
<dbReference type="InterPro" id="IPR006614">
    <property type="entry name" value="Peroxin/Ferlin"/>
</dbReference>
<dbReference type="InterPro" id="IPR032362">
    <property type="entry name" value="Ferlin_C"/>
</dbReference>
<feature type="domain" description="C2" evidence="8">
    <location>
        <begin position="832"/>
        <end position="952"/>
    </location>
</feature>
<evidence type="ECO:0000256" key="3">
    <source>
        <dbReference type="ARBA" id="ARBA00022692"/>
    </source>
</evidence>
<dbReference type="AGR" id="RGD:1583681"/>
<dbReference type="SMART" id="SM00693">
    <property type="entry name" value="DysFN"/>
    <property type="match status" value="2"/>
</dbReference>
<dbReference type="CDD" id="cd04037">
    <property type="entry name" value="C2E_Ferlin"/>
    <property type="match status" value="1"/>
</dbReference>
<dbReference type="SUPFAM" id="SSF49562">
    <property type="entry name" value="C2 domain (Calcium/lipid-binding domain, CaLB)"/>
    <property type="match status" value="4"/>
</dbReference>
<dbReference type="PANTHER" id="PTHR12546">
    <property type="entry name" value="FER-1-LIKE"/>
    <property type="match status" value="1"/>
</dbReference>
<dbReference type="InterPro" id="IPR055072">
    <property type="entry name" value="Ferlin_DSRM"/>
</dbReference>
<keyword evidence="6 7" id="KW-0472">Membrane</keyword>
<evidence type="ECO:0000313" key="11">
    <source>
        <dbReference type="RGD" id="1583681"/>
    </source>
</evidence>
<comment type="similarity">
    <text evidence="2">Belongs to the ferlin family.</text>
</comment>
<dbReference type="Pfam" id="PF16165">
    <property type="entry name" value="Ferlin_C"/>
    <property type="match status" value="1"/>
</dbReference>
<dbReference type="GO" id="GO:0002078">
    <property type="term" value="P:membrane fusion involved in acrosome reaction"/>
    <property type="evidence" value="ECO:0000266"/>
    <property type="project" value="RGD"/>
</dbReference>
<accession>A6IND2</accession>
<dbReference type="GO" id="GO:0007520">
    <property type="term" value="P:myoblast fusion"/>
    <property type="evidence" value="ECO:0000266"/>
    <property type="project" value="RGD"/>
</dbReference>
<dbReference type="Pfam" id="PF22901">
    <property type="entry name" value="dsrm_Ferlin"/>
    <property type="match status" value="1"/>
</dbReference>
<dbReference type="Gene3D" id="2.60.40.150">
    <property type="entry name" value="C2 domain"/>
    <property type="match status" value="2"/>
</dbReference>
<name>A6IND2_RAT</name>
<dbReference type="SMART" id="SM00239">
    <property type="entry name" value="C2"/>
    <property type="match status" value="2"/>
</dbReference>
<dbReference type="InterPro" id="IPR037725">
    <property type="entry name" value="C2F_Ferlin"/>
</dbReference>
<dbReference type="SMART" id="SM01201">
    <property type="entry name" value="FerB"/>
    <property type="match status" value="1"/>
</dbReference>
<keyword evidence="4" id="KW-0677">Repeat</keyword>
<dbReference type="RGD" id="1583681">
    <property type="gene designation" value="Fer1l5"/>
</dbReference>
<evidence type="ECO:0000256" key="5">
    <source>
        <dbReference type="ARBA" id="ARBA00022989"/>
    </source>
</evidence>
<dbReference type="InterPro" id="IPR000008">
    <property type="entry name" value="C2_dom"/>
</dbReference>
<feature type="domain" description="C2" evidence="8">
    <location>
        <begin position="1070"/>
        <end position="1218"/>
    </location>
</feature>
<dbReference type="GO" id="GO:0030659">
    <property type="term" value="C:cytoplasmic vesicle membrane"/>
    <property type="evidence" value="ECO:0000266"/>
    <property type="project" value="RGD"/>
</dbReference>